<dbReference type="PANTHER" id="PTHR34315">
    <property type="match status" value="1"/>
</dbReference>
<dbReference type="SUPFAM" id="SSF49482">
    <property type="entry name" value="Aromatic compound dioxygenase"/>
    <property type="match status" value="1"/>
</dbReference>
<feature type="region of interest" description="Disordered" evidence="1">
    <location>
        <begin position="360"/>
        <end position="409"/>
    </location>
</feature>
<protein>
    <submittedName>
        <fullName evidence="3">3,4-dioxygenase subunit beta</fullName>
    </submittedName>
</protein>
<comment type="caution">
    <text evidence="3">The sequence shown here is derived from an EMBL/GenBank/DDBJ whole genome shotgun (WGS) entry which is preliminary data.</text>
</comment>
<gene>
    <name evidence="3" type="ORF">BCONGLO52_03320</name>
</gene>
<dbReference type="Pfam" id="PF00775">
    <property type="entry name" value="Dioxygenase_C"/>
    <property type="match status" value="1"/>
</dbReference>
<feature type="region of interest" description="Disordered" evidence="1">
    <location>
        <begin position="127"/>
        <end position="175"/>
    </location>
</feature>
<name>A0ABQ5REE1_9MICO</name>
<dbReference type="EMBL" id="BSDQ01000001">
    <property type="protein sequence ID" value="GLI29491.1"/>
    <property type="molecule type" value="Genomic_DNA"/>
</dbReference>
<reference evidence="3" key="1">
    <citation type="submission" date="2022-12" db="EMBL/GenBank/DDBJ databases">
        <title>Reference genome sequencing for broad-spectrum identification of bacterial and archaeal isolates by mass spectrometry.</title>
        <authorList>
            <person name="Sekiguchi Y."/>
            <person name="Tourlousse D.M."/>
        </authorList>
    </citation>
    <scope>NUCLEOTIDE SEQUENCE</scope>
    <source>
        <strain evidence="3">5-2</strain>
    </source>
</reference>
<feature type="region of interest" description="Disordered" evidence="1">
    <location>
        <begin position="58"/>
        <end position="86"/>
    </location>
</feature>
<proteinExistence type="predicted"/>
<evidence type="ECO:0000313" key="3">
    <source>
        <dbReference type="EMBL" id="GLI29491.1"/>
    </source>
</evidence>
<accession>A0ABQ5REE1</accession>
<feature type="domain" description="Intradiol ring-cleavage dioxygenases" evidence="2">
    <location>
        <begin position="192"/>
        <end position="268"/>
    </location>
</feature>
<evidence type="ECO:0000256" key="1">
    <source>
        <dbReference type="SAM" id="MobiDB-lite"/>
    </source>
</evidence>
<keyword evidence="4" id="KW-1185">Reference proteome</keyword>
<dbReference type="Gene3D" id="2.60.130.10">
    <property type="entry name" value="Aromatic compound dioxygenase"/>
    <property type="match status" value="1"/>
</dbReference>
<evidence type="ECO:0000259" key="2">
    <source>
        <dbReference type="Pfam" id="PF00775"/>
    </source>
</evidence>
<dbReference type="PANTHER" id="PTHR34315:SF1">
    <property type="entry name" value="INTRADIOL RING-CLEAVAGE DIOXYGENASES DOMAIN-CONTAINING PROTEIN-RELATED"/>
    <property type="match status" value="1"/>
</dbReference>
<evidence type="ECO:0000313" key="4">
    <source>
        <dbReference type="Proteomes" id="UP001144451"/>
    </source>
</evidence>
<dbReference type="Proteomes" id="UP001144451">
    <property type="component" value="Unassembled WGS sequence"/>
</dbReference>
<dbReference type="InterPro" id="IPR015889">
    <property type="entry name" value="Intradiol_dOase_core"/>
</dbReference>
<dbReference type="InterPro" id="IPR000627">
    <property type="entry name" value="Intradiol_dOase_C"/>
</dbReference>
<organism evidence="3 4">
    <name type="scientific">Brachybacterium conglomeratum</name>
    <dbReference type="NCBI Taxonomy" id="47846"/>
    <lineage>
        <taxon>Bacteria</taxon>
        <taxon>Bacillati</taxon>
        <taxon>Actinomycetota</taxon>
        <taxon>Actinomycetes</taxon>
        <taxon>Micrococcales</taxon>
        <taxon>Dermabacteraceae</taxon>
        <taxon>Brachybacterium</taxon>
    </lineage>
</organism>
<sequence length="409" mass="41487">MAPSELPDTLPADHGKLTAALQPALLAFRLHTRRPRGPVMDTTDPRRVGRPYPEAREHTVAHNSAGAVPSGTAPRNSFEGRPLHHPAEDVEDQGLAFDVGTLVSRRGALGVLGAGSVTAVLAACTGGSASTTGAASDGGGASDAGDSGASSELTEMPGETAGPYPGDGSNGADVLETSGVERSDIRSSIDSDTTAEGVPLDITMTIIDMAGGDVPMEGAAVYLWQCDAAGQYSMYSEGVEEETYLRGVQIADAQGKVTFTSIFPGCYAGRWPHLHFEVFPDAESIVDATNAILTSQIALPQTEADGVYELTEYAGSAENLSQLTLETDGIFSDGYEQQLASLSGDLDSGYSFAIDVPIDTTTEPEAGGMGGGGMGGGEGGPGGTPPEGAPGEGAPGGATSEDGSGTSQS</sequence>
<feature type="compositionally biased region" description="Gly residues" evidence="1">
    <location>
        <begin position="367"/>
        <end position="382"/>
    </location>
</feature>